<feature type="signal peptide" evidence="1">
    <location>
        <begin position="1"/>
        <end position="22"/>
    </location>
</feature>
<evidence type="ECO:0000313" key="3">
    <source>
        <dbReference type="EMBL" id="MCW7555658.1"/>
    </source>
</evidence>
<dbReference type="SUPFAM" id="SSF53807">
    <property type="entry name" value="Helical backbone' metal receptor"/>
    <property type="match status" value="1"/>
</dbReference>
<proteinExistence type="predicted"/>
<comment type="caution">
    <text evidence="3">The sequence shown here is derived from an EMBL/GenBank/DDBJ whole genome shotgun (WGS) entry which is preliminary data.</text>
</comment>
<dbReference type="InterPro" id="IPR002491">
    <property type="entry name" value="ABC_transptr_periplasmic_BD"/>
</dbReference>
<dbReference type="InterPro" id="IPR050902">
    <property type="entry name" value="ABC_Transporter_SBP"/>
</dbReference>
<dbReference type="PANTHER" id="PTHR30535">
    <property type="entry name" value="VITAMIN B12-BINDING PROTEIN"/>
    <property type="match status" value="1"/>
</dbReference>
<reference evidence="3 4" key="1">
    <citation type="submission" date="2022-10" db="EMBL/GenBank/DDBJ databases">
        <title>High-quality genome sequences of two octocoral-associated bacteria, Endozoicomonas euniceicola EF212 and Endozoicomonas gorgoniicola PS125.</title>
        <authorList>
            <person name="Chiou Y.-J."/>
            <person name="Chen Y.-H."/>
        </authorList>
    </citation>
    <scope>NUCLEOTIDE SEQUENCE [LARGE SCALE GENOMIC DNA]</scope>
    <source>
        <strain evidence="3 4">PS125</strain>
    </source>
</reference>
<dbReference type="Pfam" id="PF01497">
    <property type="entry name" value="Peripla_BP_2"/>
    <property type="match status" value="1"/>
</dbReference>
<feature type="domain" description="Fe/B12 periplasmic-binding" evidence="2">
    <location>
        <begin position="29"/>
        <end position="284"/>
    </location>
</feature>
<evidence type="ECO:0000259" key="2">
    <source>
        <dbReference type="PROSITE" id="PS50983"/>
    </source>
</evidence>
<dbReference type="PANTHER" id="PTHR30535:SF4">
    <property type="entry name" value="HEMIN-BINDING PERIPLASMIC PROTEIN HMUT"/>
    <property type="match status" value="1"/>
</dbReference>
<protein>
    <submittedName>
        <fullName evidence="3">ABC transporter substrate-binding protein</fullName>
    </submittedName>
</protein>
<keyword evidence="4" id="KW-1185">Reference proteome</keyword>
<dbReference type="EMBL" id="JAPFCC010000001">
    <property type="protein sequence ID" value="MCW7555658.1"/>
    <property type="molecule type" value="Genomic_DNA"/>
</dbReference>
<keyword evidence="1" id="KW-0732">Signal</keyword>
<dbReference type="PROSITE" id="PS50983">
    <property type="entry name" value="FE_B12_PBP"/>
    <property type="match status" value="1"/>
</dbReference>
<dbReference type="RefSeq" id="WP_262565417.1">
    <property type="nucleotide sequence ID" value="NZ_JAPFCC010000001.1"/>
</dbReference>
<gene>
    <name evidence="3" type="ORF">NX722_24130</name>
</gene>
<accession>A0ABT3N2U2</accession>
<dbReference type="Gene3D" id="3.40.50.1980">
    <property type="entry name" value="Nitrogenase molybdenum iron protein domain"/>
    <property type="match status" value="2"/>
</dbReference>
<evidence type="ECO:0000313" key="4">
    <source>
        <dbReference type="Proteomes" id="UP001209854"/>
    </source>
</evidence>
<organism evidence="3 4">
    <name type="scientific">Endozoicomonas gorgoniicola</name>
    <dbReference type="NCBI Taxonomy" id="1234144"/>
    <lineage>
        <taxon>Bacteria</taxon>
        <taxon>Pseudomonadati</taxon>
        <taxon>Pseudomonadota</taxon>
        <taxon>Gammaproteobacteria</taxon>
        <taxon>Oceanospirillales</taxon>
        <taxon>Endozoicomonadaceae</taxon>
        <taxon>Endozoicomonas</taxon>
    </lineage>
</organism>
<dbReference type="Proteomes" id="UP001209854">
    <property type="component" value="Unassembled WGS sequence"/>
</dbReference>
<evidence type="ECO:0000256" key="1">
    <source>
        <dbReference type="SAM" id="SignalP"/>
    </source>
</evidence>
<name>A0ABT3N2U2_9GAMM</name>
<feature type="chain" id="PRO_5045525034" evidence="1">
    <location>
        <begin position="23"/>
        <end position="285"/>
    </location>
</feature>
<sequence>MKAFKRLSTIIIATLFAMAAQAKEISTPRIISAGSGVTEIIYALGAGDQIVAVDSISAYPEDVKSLPRLGYLKQLSAEGILAMQPSILIGTEDMGPPTTMEQLKSAGVNIATLPLKSDAESIQHRILSLAKILDKEQEGKQLWQSVSDSFAEARNIAGEQKKPTVLFMLAMGGRTPYVAGNNTAANSLIELAGGINPTASQFASYKPLSNEALLQLAPDVVLYSDQGKGTTPQQLIDMQPVLQQTPAGKSGRMIAIEPNMLLGGLGPRTGELAVELAKAFFPAKS</sequence>